<dbReference type="AlphaFoldDB" id="A0A0V8QEB2"/>
<keyword evidence="3" id="KW-1185">Reference proteome</keyword>
<evidence type="ECO:0000313" key="2">
    <source>
        <dbReference type="EMBL" id="KSV58900.1"/>
    </source>
</evidence>
<feature type="region of interest" description="Disordered" evidence="1">
    <location>
        <begin position="94"/>
        <end position="154"/>
    </location>
</feature>
<organism evidence="2 3">
    <name type="scientific">Acetivibrio ethanolgignens</name>
    <dbReference type="NCBI Taxonomy" id="290052"/>
    <lineage>
        <taxon>Bacteria</taxon>
        <taxon>Bacillati</taxon>
        <taxon>Bacillota</taxon>
        <taxon>Clostridia</taxon>
        <taxon>Eubacteriales</taxon>
        <taxon>Oscillospiraceae</taxon>
        <taxon>Acetivibrio</taxon>
    </lineage>
</organism>
<feature type="compositionally biased region" description="Basic and acidic residues" evidence="1">
    <location>
        <begin position="143"/>
        <end position="154"/>
    </location>
</feature>
<dbReference type="RefSeq" id="WP_058352884.1">
    <property type="nucleotide sequence ID" value="NZ_CABMMD010000157.1"/>
</dbReference>
<proteinExistence type="predicted"/>
<dbReference type="STRING" id="290052.ASU35_11145"/>
<feature type="compositionally biased region" description="Pro residues" evidence="1">
    <location>
        <begin position="130"/>
        <end position="142"/>
    </location>
</feature>
<comment type="caution">
    <text evidence="2">The sequence shown here is derived from an EMBL/GenBank/DDBJ whole genome shotgun (WGS) entry which is preliminary data.</text>
</comment>
<gene>
    <name evidence="2" type="ORF">ASU35_11145</name>
</gene>
<name>A0A0V8QEB2_9FIRM</name>
<feature type="compositionally biased region" description="Pro residues" evidence="1">
    <location>
        <begin position="98"/>
        <end position="121"/>
    </location>
</feature>
<dbReference type="EMBL" id="LNAM01000157">
    <property type="protein sequence ID" value="KSV58900.1"/>
    <property type="molecule type" value="Genomic_DNA"/>
</dbReference>
<reference evidence="2 3" key="1">
    <citation type="submission" date="2015-11" db="EMBL/GenBank/DDBJ databases">
        <title>Butyribacter intestini gen. nov., sp. nov., a butyric acid-producing bacterium of the family Lachnospiraceae isolated from the human faeces.</title>
        <authorList>
            <person name="Zou Y."/>
            <person name="Xue W."/>
            <person name="Luo G."/>
            <person name="Lv M."/>
        </authorList>
    </citation>
    <scope>NUCLEOTIDE SEQUENCE [LARGE SCALE GENOMIC DNA]</scope>
    <source>
        <strain evidence="2 3">ACET-33324</strain>
    </source>
</reference>
<evidence type="ECO:0000313" key="3">
    <source>
        <dbReference type="Proteomes" id="UP000054874"/>
    </source>
</evidence>
<accession>A0A0V8QEB2</accession>
<protein>
    <submittedName>
        <fullName evidence="2">Uncharacterized protein</fullName>
    </submittedName>
</protein>
<sequence length="185" mass="21643">MEYKNLNQIPTYPEYNYDNADDIDRDMDYMKEMYPKAVRAIQREVDEECDKLEYDGSCMFDEHPSCEHLGTIVDAIYDRILESNPDGFFMQAEQVIPPRQPGQLPPWGPPPFRPPVGPPMGPGSGRPGQPSRPPQPSRPSRPPRPDFRPDGSPDWLRHLITVLLSNEMMQRRRRYRRRKRPYQGF</sequence>
<dbReference type="Proteomes" id="UP000054874">
    <property type="component" value="Unassembled WGS sequence"/>
</dbReference>
<evidence type="ECO:0000256" key="1">
    <source>
        <dbReference type="SAM" id="MobiDB-lite"/>
    </source>
</evidence>